<evidence type="ECO:0000313" key="2">
    <source>
        <dbReference type="Proteomes" id="UP000828941"/>
    </source>
</evidence>
<evidence type="ECO:0000313" key="1">
    <source>
        <dbReference type="EMBL" id="KAI4352032.1"/>
    </source>
</evidence>
<sequence length="97" mass="10255">MKDSVSAGEFGGASKVVEGNSVSSGSPVLIRRATQITLLFVGVVVLWMCVYSSATPFGFRAVSNYFNSASLKVSSLPRSLIFSYPPLIALVKSNSGF</sequence>
<reference evidence="1 2" key="1">
    <citation type="journal article" date="2022" name="DNA Res.">
        <title>Chromosomal-level genome assembly of the orchid tree Bauhinia variegata (Leguminosae; Cercidoideae) supports the allotetraploid origin hypothesis of Bauhinia.</title>
        <authorList>
            <person name="Zhong Y."/>
            <person name="Chen Y."/>
            <person name="Zheng D."/>
            <person name="Pang J."/>
            <person name="Liu Y."/>
            <person name="Luo S."/>
            <person name="Meng S."/>
            <person name="Qian L."/>
            <person name="Wei D."/>
            <person name="Dai S."/>
            <person name="Zhou R."/>
        </authorList>
    </citation>
    <scope>NUCLEOTIDE SEQUENCE [LARGE SCALE GENOMIC DNA]</scope>
    <source>
        <strain evidence="1">BV-YZ2020</strain>
    </source>
</reference>
<organism evidence="1 2">
    <name type="scientific">Bauhinia variegata</name>
    <name type="common">Purple orchid tree</name>
    <name type="synonym">Phanera variegata</name>
    <dbReference type="NCBI Taxonomy" id="167791"/>
    <lineage>
        <taxon>Eukaryota</taxon>
        <taxon>Viridiplantae</taxon>
        <taxon>Streptophyta</taxon>
        <taxon>Embryophyta</taxon>
        <taxon>Tracheophyta</taxon>
        <taxon>Spermatophyta</taxon>
        <taxon>Magnoliopsida</taxon>
        <taxon>eudicotyledons</taxon>
        <taxon>Gunneridae</taxon>
        <taxon>Pentapetalae</taxon>
        <taxon>rosids</taxon>
        <taxon>fabids</taxon>
        <taxon>Fabales</taxon>
        <taxon>Fabaceae</taxon>
        <taxon>Cercidoideae</taxon>
        <taxon>Cercideae</taxon>
        <taxon>Bauhiniinae</taxon>
        <taxon>Bauhinia</taxon>
    </lineage>
</organism>
<protein>
    <submittedName>
        <fullName evidence="1">Uncharacterized protein</fullName>
    </submittedName>
</protein>
<name>A0ACB9PTH1_BAUVA</name>
<accession>A0ACB9PTH1</accession>
<comment type="caution">
    <text evidence="1">The sequence shown here is derived from an EMBL/GenBank/DDBJ whole genome shotgun (WGS) entry which is preliminary data.</text>
</comment>
<dbReference type="EMBL" id="CM039428">
    <property type="protein sequence ID" value="KAI4352032.1"/>
    <property type="molecule type" value="Genomic_DNA"/>
</dbReference>
<proteinExistence type="predicted"/>
<dbReference type="Proteomes" id="UP000828941">
    <property type="component" value="Chromosome 3"/>
</dbReference>
<gene>
    <name evidence="1" type="ORF">L6164_006322</name>
</gene>
<keyword evidence="2" id="KW-1185">Reference proteome</keyword>